<accession>A0A841YHJ2</accession>
<dbReference type="PANTHER" id="PTHR40658">
    <property type="match status" value="1"/>
</dbReference>
<evidence type="ECO:0000313" key="1">
    <source>
        <dbReference type="EMBL" id="MBC1399749.1"/>
    </source>
</evidence>
<dbReference type="Gene3D" id="1.20.120.450">
    <property type="entry name" value="dinb family like domain"/>
    <property type="match status" value="1"/>
</dbReference>
<dbReference type="InterPro" id="IPR034660">
    <property type="entry name" value="DinB/YfiT-like"/>
</dbReference>
<dbReference type="PANTHER" id="PTHR40658:SF4">
    <property type="entry name" value="HYPOTHETICAL CYTOSOLIC PROTEIN"/>
    <property type="match status" value="1"/>
</dbReference>
<proteinExistence type="predicted"/>
<protein>
    <submittedName>
        <fullName evidence="1">ClbS/DfsB family four-helix bundle protein</fullName>
    </submittedName>
</protein>
<sequence length="180" mass="21213">MARPTTKVDLENASYEKYQLLMQTLDAIPEEAKTAPFTFDISKQKEAHWKRDKNIRDVLIHLYEWQQLLLKWVEANVEGERKPFLKEGYNWKTYGAMNQLFWEKHQQTEFTTALTLLEESHHQVMQLMEPFSNDELFRKGAVSWSGGTTLGSYFISTTSSHYDWAIKKLKKHQKSVTYTS</sequence>
<dbReference type="PIRSF" id="PIRSF031551">
    <property type="entry name" value="DUF1706"/>
    <property type="match status" value="1"/>
</dbReference>
<dbReference type="Pfam" id="PF08020">
    <property type="entry name" value="DUF1706"/>
    <property type="match status" value="1"/>
</dbReference>
<gene>
    <name evidence="1" type="ORF">HB844_12865</name>
</gene>
<evidence type="ECO:0000313" key="2">
    <source>
        <dbReference type="Proteomes" id="UP000571128"/>
    </source>
</evidence>
<dbReference type="AlphaFoldDB" id="A0A841YHJ2"/>
<name>A0A841YHJ2_9LIST</name>
<comment type="caution">
    <text evidence="1">The sequence shown here is derived from an EMBL/GenBank/DDBJ whole genome shotgun (WGS) entry which is preliminary data.</text>
</comment>
<dbReference type="InterPro" id="IPR012550">
    <property type="entry name" value="DUF1706"/>
</dbReference>
<dbReference type="Proteomes" id="UP000571128">
    <property type="component" value="Unassembled WGS sequence"/>
</dbReference>
<dbReference type="RefSeq" id="WP_007545210.1">
    <property type="nucleotide sequence ID" value="NZ_JAARQA010000017.1"/>
</dbReference>
<reference evidence="1 2" key="1">
    <citation type="submission" date="2020-03" db="EMBL/GenBank/DDBJ databases">
        <title>Soil Listeria distribution.</title>
        <authorList>
            <person name="Liao J."/>
            <person name="Wiedmann M."/>
        </authorList>
    </citation>
    <scope>NUCLEOTIDE SEQUENCE [LARGE SCALE GENOMIC DNA]</scope>
    <source>
        <strain evidence="1 2">FSL L7-1645</strain>
    </source>
</reference>
<organism evidence="1 2">
    <name type="scientific">Listeria fleischmannii</name>
    <dbReference type="NCBI Taxonomy" id="1069827"/>
    <lineage>
        <taxon>Bacteria</taxon>
        <taxon>Bacillati</taxon>
        <taxon>Bacillota</taxon>
        <taxon>Bacilli</taxon>
        <taxon>Bacillales</taxon>
        <taxon>Listeriaceae</taxon>
        <taxon>Listeria</taxon>
    </lineage>
</organism>
<dbReference type="EMBL" id="JAARPY010000017">
    <property type="protein sequence ID" value="MBC1399749.1"/>
    <property type="molecule type" value="Genomic_DNA"/>
</dbReference>